<reference evidence="1" key="1">
    <citation type="submission" date="2021-09" db="EMBL/GenBank/DDBJ databases">
        <authorList>
            <consortium name="AG Swart"/>
            <person name="Singh M."/>
            <person name="Singh A."/>
            <person name="Seah K."/>
            <person name="Emmerich C."/>
        </authorList>
    </citation>
    <scope>NUCLEOTIDE SEQUENCE</scope>
    <source>
        <strain evidence="1">ATCC30299</strain>
    </source>
</reference>
<sequence>MNKRFKSLDSEHSFSPKSQRKLIIRIPTEEDKLENTNSSFDDLNRRKSFYHSIIRTKKKKELFQSNQFIARRCSGIKEPYKFPPSPNPHHMNFRGFCRKHSFDSPTKLRRETSVELKTIPYEFSGQMLSNVITTTPKPIKMKLSSRSEYRELIKSKNSIKMQLRKGVFSKIATKNERFVI</sequence>
<accession>A0AAU9J7B8</accession>
<proteinExistence type="predicted"/>
<dbReference type="AlphaFoldDB" id="A0AAU9J7B8"/>
<protein>
    <submittedName>
        <fullName evidence="1">Uncharacterized protein</fullName>
    </submittedName>
</protein>
<organism evidence="1 2">
    <name type="scientific">Blepharisma stoltei</name>
    <dbReference type="NCBI Taxonomy" id="1481888"/>
    <lineage>
        <taxon>Eukaryota</taxon>
        <taxon>Sar</taxon>
        <taxon>Alveolata</taxon>
        <taxon>Ciliophora</taxon>
        <taxon>Postciliodesmatophora</taxon>
        <taxon>Heterotrichea</taxon>
        <taxon>Heterotrichida</taxon>
        <taxon>Blepharismidae</taxon>
        <taxon>Blepharisma</taxon>
    </lineage>
</organism>
<evidence type="ECO:0000313" key="1">
    <source>
        <dbReference type="EMBL" id="CAG9317623.1"/>
    </source>
</evidence>
<comment type="caution">
    <text evidence="1">The sequence shown here is derived from an EMBL/GenBank/DDBJ whole genome shotgun (WGS) entry which is preliminary data.</text>
</comment>
<gene>
    <name evidence="1" type="ORF">BSTOLATCC_MIC18866</name>
</gene>
<name>A0AAU9J7B8_9CILI</name>
<dbReference type="Proteomes" id="UP001162131">
    <property type="component" value="Unassembled WGS sequence"/>
</dbReference>
<evidence type="ECO:0000313" key="2">
    <source>
        <dbReference type="Proteomes" id="UP001162131"/>
    </source>
</evidence>
<keyword evidence="2" id="KW-1185">Reference proteome</keyword>
<dbReference type="EMBL" id="CAJZBQ010000018">
    <property type="protein sequence ID" value="CAG9317623.1"/>
    <property type="molecule type" value="Genomic_DNA"/>
</dbReference>